<evidence type="ECO:0000256" key="1">
    <source>
        <dbReference type="SAM" id="SignalP"/>
    </source>
</evidence>
<evidence type="ECO:0000313" key="3">
    <source>
        <dbReference type="Proteomes" id="UP001449657"/>
    </source>
</evidence>
<protein>
    <submittedName>
        <fullName evidence="2">Uncharacterized protein</fullName>
    </submittedName>
</protein>
<feature type="chain" id="PRO_5046174636" evidence="1">
    <location>
        <begin position="27"/>
        <end position="285"/>
    </location>
</feature>
<organism evidence="2 3">
    <name type="scientific">Chitinophaga caseinilytica</name>
    <dbReference type="NCBI Taxonomy" id="2267521"/>
    <lineage>
        <taxon>Bacteria</taxon>
        <taxon>Pseudomonadati</taxon>
        <taxon>Bacteroidota</taxon>
        <taxon>Chitinophagia</taxon>
        <taxon>Chitinophagales</taxon>
        <taxon>Chitinophagaceae</taxon>
        <taxon>Chitinophaga</taxon>
    </lineage>
</organism>
<proteinExistence type="predicted"/>
<sequence length="285" mass="31811">MVNMKRFGHLLCLLAVLLGAAAPLNAQDRKFNSYLLRAVDTIEKNYALRGYDIKGVFTHDLPFGKNKLKASRPAVTMCVAAQLELIVTALNIYAAETGDSSVFDYLPIRHWVSTQSKTFKDFMWVNSGSYGSAYALNAYGMGGMCTYRELTPGSFVNLNRTTRTGHAVLFICYIDSLGHELTGYSKRAKGFKYYSSQGKGPGVGGYSYRYAFFGTDCPFIGNIGKRDCNVIWSDKQKMLNCGFMLHPKYWNKKARDLAIVAMKKVSSLGENDVNPAYLNQEMTDD</sequence>
<dbReference type="Proteomes" id="UP001449657">
    <property type="component" value="Chromosome"/>
</dbReference>
<feature type="signal peptide" evidence="1">
    <location>
        <begin position="1"/>
        <end position="26"/>
    </location>
</feature>
<dbReference type="RefSeq" id="WP_341838870.1">
    <property type="nucleotide sequence ID" value="NZ_CP149792.1"/>
</dbReference>
<reference evidence="2 3" key="1">
    <citation type="submission" date="2024-03" db="EMBL/GenBank/DDBJ databases">
        <title>Chitinophaga caseinilytica sp. nov., a casein hydrolysing bacterium isolated from forest soil.</title>
        <authorList>
            <person name="Lee D.S."/>
            <person name="Han D.M."/>
            <person name="Baek J.H."/>
            <person name="Choi D.G."/>
            <person name="Jeon J.H."/>
            <person name="Jeon C.O."/>
        </authorList>
    </citation>
    <scope>NUCLEOTIDE SEQUENCE [LARGE SCALE GENOMIC DNA]</scope>
    <source>
        <strain evidence="2 3">KACC 19118</strain>
    </source>
</reference>
<name>A0ABZ2YW98_9BACT</name>
<keyword evidence="1" id="KW-0732">Signal</keyword>
<accession>A0ABZ2YW98</accession>
<evidence type="ECO:0000313" key="2">
    <source>
        <dbReference type="EMBL" id="WZN44076.1"/>
    </source>
</evidence>
<keyword evidence="3" id="KW-1185">Reference proteome</keyword>
<dbReference type="EMBL" id="CP150096">
    <property type="protein sequence ID" value="WZN44076.1"/>
    <property type="molecule type" value="Genomic_DNA"/>
</dbReference>
<gene>
    <name evidence="2" type="ORF">WJU22_14330</name>
</gene>